<proteinExistence type="predicted"/>
<protein>
    <submittedName>
        <fullName evidence="1">YbjN domain-containing protein</fullName>
    </submittedName>
</protein>
<name>A0A9D1KK56_9MOLU</name>
<evidence type="ECO:0000313" key="1">
    <source>
        <dbReference type="EMBL" id="HIT49984.1"/>
    </source>
</evidence>
<sequence length="129" mass="15408">MAWNKKKLKLKLAAFFEQKKVRYTLDDEKDKIQFELNLLEREITIYPYLLIQEDLICLHVNLTKINPKSFDYKKLNDFNEQSSFFKTFVTSGGIVVLEYCWYVSEHITDILELLLSQLTLFQNEIDCLE</sequence>
<reference evidence="1" key="2">
    <citation type="journal article" date="2021" name="PeerJ">
        <title>Extensive microbial diversity within the chicken gut microbiome revealed by metagenomics and culture.</title>
        <authorList>
            <person name="Gilroy R."/>
            <person name="Ravi A."/>
            <person name="Getino M."/>
            <person name="Pursley I."/>
            <person name="Horton D.L."/>
            <person name="Alikhan N.F."/>
            <person name="Baker D."/>
            <person name="Gharbi K."/>
            <person name="Hall N."/>
            <person name="Watson M."/>
            <person name="Adriaenssens E.M."/>
            <person name="Foster-Nyarko E."/>
            <person name="Jarju S."/>
            <person name="Secka A."/>
            <person name="Antonio M."/>
            <person name="Oren A."/>
            <person name="Chaudhuri R.R."/>
            <person name="La Ragione R."/>
            <person name="Hildebrand F."/>
            <person name="Pallen M.J."/>
        </authorList>
    </citation>
    <scope>NUCLEOTIDE SEQUENCE</scope>
    <source>
        <strain evidence="1">ChiW17-6978</strain>
    </source>
</reference>
<evidence type="ECO:0000313" key="2">
    <source>
        <dbReference type="Proteomes" id="UP000886758"/>
    </source>
</evidence>
<reference evidence="1" key="1">
    <citation type="submission" date="2020-10" db="EMBL/GenBank/DDBJ databases">
        <authorList>
            <person name="Gilroy R."/>
        </authorList>
    </citation>
    <scope>NUCLEOTIDE SEQUENCE</scope>
    <source>
        <strain evidence="1">ChiW17-6978</strain>
    </source>
</reference>
<dbReference type="Proteomes" id="UP000886758">
    <property type="component" value="Unassembled WGS sequence"/>
</dbReference>
<dbReference type="EMBL" id="DVLF01000096">
    <property type="protein sequence ID" value="HIT49984.1"/>
    <property type="molecule type" value="Genomic_DNA"/>
</dbReference>
<accession>A0A9D1KK56</accession>
<dbReference type="AlphaFoldDB" id="A0A9D1KK56"/>
<comment type="caution">
    <text evidence="1">The sequence shown here is derived from an EMBL/GenBank/DDBJ whole genome shotgun (WGS) entry which is preliminary data.</text>
</comment>
<gene>
    <name evidence="1" type="ORF">IAD46_03050</name>
</gene>
<organism evidence="1 2">
    <name type="scientific">Candidatus Pelethenecus faecipullorum</name>
    <dbReference type="NCBI Taxonomy" id="2840900"/>
    <lineage>
        <taxon>Bacteria</taxon>
        <taxon>Bacillati</taxon>
        <taxon>Mycoplasmatota</taxon>
        <taxon>Mollicutes</taxon>
        <taxon>Candidatus Pelethenecus</taxon>
    </lineage>
</organism>